<dbReference type="SMART" id="SM00346">
    <property type="entry name" value="HTH_ICLR"/>
    <property type="match status" value="1"/>
</dbReference>
<dbReference type="InterPro" id="IPR014757">
    <property type="entry name" value="Tscrpt_reg_IclR_C"/>
</dbReference>
<reference evidence="6 7" key="1">
    <citation type="submission" date="2018-07" db="EMBL/GenBank/DDBJ databases">
        <title>Rhodosalinus sp. strain E84T genomic sequence and assembly.</title>
        <authorList>
            <person name="Liu Z.-W."/>
            <person name="Lu D.-C."/>
        </authorList>
    </citation>
    <scope>NUCLEOTIDE SEQUENCE [LARGE SCALE GENOMIC DNA]</scope>
    <source>
        <strain evidence="6 7">E84</strain>
    </source>
</reference>
<keyword evidence="2" id="KW-0238">DNA-binding</keyword>
<dbReference type="GO" id="GO:0045892">
    <property type="term" value="P:negative regulation of DNA-templated transcription"/>
    <property type="evidence" value="ECO:0007669"/>
    <property type="project" value="TreeGrafter"/>
</dbReference>
<dbReference type="Pfam" id="PF09339">
    <property type="entry name" value="HTH_IclR"/>
    <property type="match status" value="1"/>
</dbReference>
<organism evidence="6 7">
    <name type="scientific">Rhodosalinus halophilus</name>
    <dbReference type="NCBI Taxonomy" id="2259333"/>
    <lineage>
        <taxon>Bacteria</taxon>
        <taxon>Pseudomonadati</taxon>
        <taxon>Pseudomonadota</taxon>
        <taxon>Alphaproteobacteria</taxon>
        <taxon>Rhodobacterales</taxon>
        <taxon>Paracoccaceae</taxon>
        <taxon>Rhodosalinus</taxon>
    </lineage>
</organism>
<accession>A0A365U4V0</accession>
<proteinExistence type="predicted"/>
<dbReference type="GO" id="GO:0003700">
    <property type="term" value="F:DNA-binding transcription factor activity"/>
    <property type="evidence" value="ECO:0007669"/>
    <property type="project" value="TreeGrafter"/>
</dbReference>
<dbReference type="Gene3D" id="1.10.10.10">
    <property type="entry name" value="Winged helix-like DNA-binding domain superfamily/Winged helix DNA-binding domain"/>
    <property type="match status" value="1"/>
</dbReference>
<dbReference type="AlphaFoldDB" id="A0A365U4V0"/>
<evidence type="ECO:0000259" key="4">
    <source>
        <dbReference type="PROSITE" id="PS51077"/>
    </source>
</evidence>
<protein>
    <submittedName>
        <fullName evidence="6">IclR family transcriptional regulator</fullName>
    </submittedName>
</protein>
<dbReference type="RefSeq" id="WP_113290690.1">
    <property type="nucleotide sequence ID" value="NZ_QNTQ01000021.1"/>
</dbReference>
<evidence type="ECO:0000256" key="1">
    <source>
        <dbReference type="ARBA" id="ARBA00023015"/>
    </source>
</evidence>
<feature type="domain" description="IclR-ED" evidence="5">
    <location>
        <begin position="57"/>
        <end position="248"/>
    </location>
</feature>
<dbReference type="GO" id="GO:0003677">
    <property type="term" value="F:DNA binding"/>
    <property type="evidence" value="ECO:0007669"/>
    <property type="project" value="UniProtKB-KW"/>
</dbReference>
<dbReference type="InterPro" id="IPR005471">
    <property type="entry name" value="Tscrpt_reg_IclR_N"/>
</dbReference>
<dbReference type="SUPFAM" id="SSF55781">
    <property type="entry name" value="GAF domain-like"/>
    <property type="match status" value="1"/>
</dbReference>
<dbReference type="PROSITE" id="PS51077">
    <property type="entry name" value="HTH_ICLR"/>
    <property type="match status" value="1"/>
</dbReference>
<comment type="caution">
    <text evidence="6">The sequence shown here is derived from an EMBL/GenBank/DDBJ whole genome shotgun (WGS) entry which is preliminary data.</text>
</comment>
<evidence type="ECO:0000256" key="2">
    <source>
        <dbReference type="ARBA" id="ARBA00023125"/>
    </source>
</evidence>
<name>A0A365U4V0_9RHOB</name>
<dbReference type="InterPro" id="IPR029016">
    <property type="entry name" value="GAF-like_dom_sf"/>
</dbReference>
<dbReference type="PROSITE" id="PS51078">
    <property type="entry name" value="ICLR_ED"/>
    <property type="match status" value="1"/>
</dbReference>
<evidence type="ECO:0000313" key="7">
    <source>
        <dbReference type="Proteomes" id="UP000253370"/>
    </source>
</evidence>
<dbReference type="EMBL" id="QNTQ01000021">
    <property type="protein sequence ID" value="RBI83157.1"/>
    <property type="molecule type" value="Genomic_DNA"/>
</dbReference>
<gene>
    <name evidence="6" type="ORF">DRV85_17070</name>
</gene>
<dbReference type="Pfam" id="PF01614">
    <property type="entry name" value="IclR_C"/>
    <property type="match status" value="1"/>
</dbReference>
<evidence type="ECO:0000259" key="5">
    <source>
        <dbReference type="PROSITE" id="PS51078"/>
    </source>
</evidence>
<feature type="domain" description="HTH iclR-type" evidence="4">
    <location>
        <begin position="1"/>
        <end position="63"/>
    </location>
</feature>
<dbReference type="SUPFAM" id="SSF46785">
    <property type="entry name" value="Winged helix' DNA-binding domain"/>
    <property type="match status" value="1"/>
</dbReference>
<dbReference type="Proteomes" id="UP000253370">
    <property type="component" value="Unassembled WGS sequence"/>
</dbReference>
<keyword evidence="7" id="KW-1185">Reference proteome</keyword>
<dbReference type="InterPro" id="IPR036390">
    <property type="entry name" value="WH_DNA-bd_sf"/>
</dbReference>
<dbReference type="InterPro" id="IPR050707">
    <property type="entry name" value="HTH_MetabolicPath_Reg"/>
</dbReference>
<keyword evidence="1" id="KW-0805">Transcription regulation</keyword>
<dbReference type="Gene3D" id="3.30.450.40">
    <property type="match status" value="1"/>
</dbReference>
<dbReference type="InterPro" id="IPR036388">
    <property type="entry name" value="WH-like_DNA-bd_sf"/>
</dbReference>
<keyword evidence="3" id="KW-0804">Transcription</keyword>
<dbReference type="PANTHER" id="PTHR30136:SF24">
    <property type="entry name" value="HTH-TYPE TRANSCRIPTIONAL REPRESSOR ALLR"/>
    <property type="match status" value="1"/>
</dbReference>
<evidence type="ECO:0000313" key="6">
    <source>
        <dbReference type="EMBL" id="RBI83157.1"/>
    </source>
</evidence>
<evidence type="ECO:0000256" key="3">
    <source>
        <dbReference type="ARBA" id="ARBA00023163"/>
    </source>
</evidence>
<dbReference type="OrthoDB" id="6811967at2"/>
<sequence>MGTIGKALALLELFSVARPEIGLAEFRRLTRRDKATLHRHLAELAAAGFVEQDRDSRLYRLGPAVVRLAAVRERCFPARAAVAPHVDALSRELGELVHVALLQGHALSPLYHADATIHATRVFYDEAELLPLHATSSGLAMLAFGPAELLETLCGAKLARYTPHTPADPEALRAEVATTRARGWASSDEGFEEEVVSQAVPLFGPGGGAAVGTLAVALPKGRATSETRARITAVLLRAAAPVSAALGGTIPETLQRLWAQAA</sequence>
<dbReference type="PANTHER" id="PTHR30136">
    <property type="entry name" value="HELIX-TURN-HELIX TRANSCRIPTIONAL REGULATOR, ICLR FAMILY"/>
    <property type="match status" value="1"/>
</dbReference>